<dbReference type="SUPFAM" id="SSF52266">
    <property type="entry name" value="SGNH hydrolase"/>
    <property type="match status" value="1"/>
</dbReference>
<protein>
    <recommendedName>
        <fullName evidence="1">SGNH hydrolase-type esterase domain-containing protein</fullName>
    </recommendedName>
</protein>
<dbReference type="CDD" id="cd00229">
    <property type="entry name" value="SGNH_hydrolase"/>
    <property type="match status" value="1"/>
</dbReference>
<comment type="caution">
    <text evidence="2">The sequence shown here is derived from an EMBL/GenBank/DDBJ whole genome shotgun (WGS) entry which is preliminary data.</text>
</comment>
<accession>A0A158L5Y9</accession>
<sequence length="312" mass="33905">MKLMKKIAKMLFAASALLFLLEIGLRVGLGLGNPVLFEPSADYGYFPVANQDVTRFGSHVVINHAGMRSAEFADTKANGTRRILFVGDSVSFGPTYVGQDEIFPTVVRTEKNRKSVVNWESLNASAPGWAVGNELGFIKSRGIFEADLVVLVINTGDLMQPFSVIDGTGSFPYKRPPLALDEALFRYGLPKLGLAPGTSADHGSTGDATNALPVSEVLASISEFRSIVEHSGARFILLYTPAIGDEWHKPIWTAAHESLDKWARETNCDLVDFSSALNDADPNQNYFDGIHLRPTGHAIVARKVVSKLNALN</sequence>
<dbReference type="InterPro" id="IPR036514">
    <property type="entry name" value="SGNH_hydro_sf"/>
</dbReference>
<proteinExistence type="predicted"/>
<dbReference type="InterPro" id="IPR013830">
    <property type="entry name" value="SGNH_hydro"/>
</dbReference>
<dbReference type="GO" id="GO:0016788">
    <property type="term" value="F:hydrolase activity, acting on ester bonds"/>
    <property type="evidence" value="ECO:0007669"/>
    <property type="project" value="UniProtKB-ARBA"/>
</dbReference>
<dbReference type="EMBL" id="FCOM02000128">
    <property type="protein sequence ID" value="SAL88383.1"/>
    <property type="molecule type" value="Genomic_DNA"/>
</dbReference>
<keyword evidence="3" id="KW-1185">Reference proteome</keyword>
<feature type="domain" description="SGNH hydrolase-type esterase" evidence="1">
    <location>
        <begin position="85"/>
        <end position="299"/>
    </location>
</feature>
<gene>
    <name evidence="2" type="ORF">AWB74_08537</name>
</gene>
<dbReference type="Proteomes" id="UP000055019">
    <property type="component" value="Unassembled WGS sequence"/>
</dbReference>
<name>A0A158L5Y9_9BURK</name>
<evidence type="ECO:0000313" key="2">
    <source>
        <dbReference type="EMBL" id="SAL88383.1"/>
    </source>
</evidence>
<dbReference type="Pfam" id="PF13472">
    <property type="entry name" value="Lipase_GDSL_2"/>
    <property type="match status" value="1"/>
</dbReference>
<evidence type="ECO:0000259" key="1">
    <source>
        <dbReference type="Pfam" id="PF13472"/>
    </source>
</evidence>
<dbReference type="Gene3D" id="3.40.50.1110">
    <property type="entry name" value="SGNH hydrolase"/>
    <property type="match status" value="1"/>
</dbReference>
<organism evidence="2 3">
    <name type="scientific">Caballeronia arvi</name>
    <dbReference type="NCBI Taxonomy" id="1777135"/>
    <lineage>
        <taxon>Bacteria</taxon>
        <taxon>Pseudomonadati</taxon>
        <taxon>Pseudomonadota</taxon>
        <taxon>Betaproteobacteria</taxon>
        <taxon>Burkholderiales</taxon>
        <taxon>Burkholderiaceae</taxon>
        <taxon>Caballeronia</taxon>
    </lineage>
</organism>
<evidence type="ECO:0000313" key="3">
    <source>
        <dbReference type="Proteomes" id="UP000055019"/>
    </source>
</evidence>
<dbReference type="AlphaFoldDB" id="A0A158L5Y9"/>
<reference evidence="2" key="1">
    <citation type="submission" date="2016-01" db="EMBL/GenBank/DDBJ databases">
        <authorList>
            <person name="Peeters C."/>
        </authorList>
    </citation>
    <scope>NUCLEOTIDE SEQUENCE [LARGE SCALE GENOMIC DNA]</scope>
    <source>
        <strain evidence="2">LMG 29317</strain>
    </source>
</reference>